<proteinExistence type="predicted"/>
<keyword evidence="2" id="KW-1185">Reference proteome</keyword>
<reference evidence="1 2" key="1">
    <citation type="submission" date="2020-07" db="EMBL/GenBank/DDBJ databases">
        <title>Complete genome sequence for Sandaracinobacter sp. M6.</title>
        <authorList>
            <person name="Tang Y."/>
            <person name="Liu Q."/>
            <person name="Guo Z."/>
            <person name="Lei P."/>
            <person name="Huang B."/>
        </authorList>
    </citation>
    <scope>NUCLEOTIDE SEQUENCE [LARGE SCALE GENOMIC DNA]</scope>
    <source>
        <strain evidence="1 2">M6</strain>
    </source>
</reference>
<dbReference type="EMBL" id="CP059851">
    <property type="protein sequence ID" value="QMW21486.1"/>
    <property type="molecule type" value="Genomic_DNA"/>
</dbReference>
<accession>A0A7G5IDP4</accession>
<evidence type="ECO:0000313" key="2">
    <source>
        <dbReference type="Proteomes" id="UP000515292"/>
    </source>
</evidence>
<sequence length="296" mass="33172">MGTPAEVGPWAREKLDALARYLDYYTKVLKNQPWRTIYFDAYAGGGQAIVRSELTSGASLLFPEEETDAEARQLIDGSPRVALGLANPFDRYIFVDNDVNRHQELEVLRREWGDRRTITARRGTATDAIDWLLAQGIGRQSHRGVAFLDPFGANLAWSDVAALASTRLFEVVINFPLGMAIQRMLPNTGTMPPSWAARLDGLFGNREWYDAVYQPEGGLFSSKEPAKRTDYHTRLLGLYLSQLADAFGHVSQPRLIRNSRGAPLYYLIWAGPHKKGLEGANYVLTMGERLPKRKDG</sequence>
<protein>
    <submittedName>
        <fullName evidence="1">Three-Cys-motif partner protein TcmP</fullName>
    </submittedName>
</protein>
<evidence type="ECO:0000313" key="1">
    <source>
        <dbReference type="EMBL" id="QMW21486.1"/>
    </source>
</evidence>
<dbReference type="AlphaFoldDB" id="A0A7G5IDP4"/>
<dbReference type="KEGG" id="sand:H3309_08585"/>
<dbReference type="NCBIfam" id="TIGR04474">
    <property type="entry name" value="tcm_partner"/>
    <property type="match status" value="1"/>
</dbReference>
<name>A0A7G5IDP4_9SPHN</name>
<gene>
    <name evidence="1" type="primary">tcmP</name>
    <name evidence="1" type="ORF">H3309_08585</name>
</gene>
<dbReference type="Proteomes" id="UP000515292">
    <property type="component" value="Chromosome"/>
</dbReference>
<dbReference type="InterPro" id="IPR031009">
    <property type="entry name" value="Tcm_partner"/>
</dbReference>
<organism evidence="1 2">
    <name type="scientific">Sandaracinobacteroides saxicola</name>
    <dbReference type="NCBI Taxonomy" id="2759707"/>
    <lineage>
        <taxon>Bacteria</taxon>
        <taxon>Pseudomonadati</taxon>
        <taxon>Pseudomonadota</taxon>
        <taxon>Alphaproteobacteria</taxon>
        <taxon>Sphingomonadales</taxon>
        <taxon>Sphingosinicellaceae</taxon>
        <taxon>Sandaracinobacteroides</taxon>
    </lineage>
</organism>
<dbReference type="RefSeq" id="WP_182294335.1">
    <property type="nucleotide sequence ID" value="NZ_CP059851.1"/>
</dbReference>